<dbReference type="InterPro" id="IPR005584">
    <property type="entry name" value="DNA_gyrase_inhibitor_YacG"/>
</dbReference>
<dbReference type="EMBL" id="JAAAUB010000001">
    <property type="protein sequence ID" value="NMH15708.1"/>
    <property type="molecule type" value="Genomic_DNA"/>
</dbReference>
<gene>
    <name evidence="3 4" type="primary">yacG</name>
    <name evidence="4" type="ORF">GV368_01000</name>
</gene>
<feature type="binding site" evidence="3">
    <location>
        <position position="33"/>
    </location>
    <ligand>
        <name>Zn(2+)</name>
        <dbReference type="ChEBI" id="CHEBI:29105"/>
    </ligand>
</feature>
<accession>A0ABX1QI02</accession>
<comment type="subunit">
    <text evidence="3">Interacts with GyrB.</text>
</comment>
<dbReference type="Proteomes" id="UP000669605">
    <property type="component" value="Unassembled WGS sequence"/>
</dbReference>
<evidence type="ECO:0000313" key="4">
    <source>
        <dbReference type="EMBL" id="NMH15708.1"/>
    </source>
</evidence>
<keyword evidence="1 3" id="KW-0479">Metal-binding</keyword>
<dbReference type="InterPro" id="IPR013088">
    <property type="entry name" value="Znf_NHR/GATA"/>
</dbReference>
<dbReference type="SUPFAM" id="SSF57716">
    <property type="entry name" value="Glucocorticoid receptor-like (DNA-binding domain)"/>
    <property type="match status" value="1"/>
</dbReference>
<protein>
    <recommendedName>
        <fullName evidence="3">DNA gyrase inhibitor YacG</fullName>
    </recommendedName>
</protein>
<dbReference type="Pfam" id="PF03884">
    <property type="entry name" value="YacG"/>
    <property type="match status" value="1"/>
</dbReference>
<proteinExistence type="inferred from homology"/>
<name>A0ABX1QI02_9PROT</name>
<feature type="binding site" evidence="3">
    <location>
        <position position="37"/>
    </location>
    <ligand>
        <name>Zn(2+)</name>
        <dbReference type="ChEBI" id="CHEBI:29105"/>
    </ligand>
</feature>
<keyword evidence="2 3" id="KW-0862">Zinc</keyword>
<evidence type="ECO:0000313" key="5">
    <source>
        <dbReference type="Proteomes" id="UP000669605"/>
    </source>
</evidence>
<comment type="function">
    <text evidence="3">Inhibits all the catalytic activities of DNA gyrase by preventing its interaction with DNA. Acts by binding directly to the C-terminal domain of GyrB, which probably disrupts DNA binding by the gyrase.</text>
</comment>
<feature type="binding site" evidence="3">
    <location>
        <position position="17"/>
    </location>
    <ligand>
        <name>Zn(2+)</name>
        <dbReference type="ChEBI" id="CHEBI:29105"/>
    </ligand>
</feature>
<dbReference type="PANTHER" id="PTHR36150:SF1">
    <property type="entry name" value="DNA GYRASE INHIBITOR YACG"/>
    <property type="match status" value="1"/>
</dbReference>
<comment type="caution">
    <text evidence="4">The sequence shown here is derived from an EMBL/GenBank/DDBJ whole genome shotgun (WGS) entry which is preliminary data.</text>
</comment>
<dbReference type="RefSeq" id="WP_169114703.1">
    <property type="nucleotide sequence ID" value="NZ_JAAAUB010000001.1"/>
</dbReference>
<sequence length="67" mass="7526">MNDTVAKTPRLVSCPTCGKPVPWTPESRWRPFCSERCKLIDLGAWADERYRLASAGERPSESGDESQ</sequence>
<dbReference type="Gene3D" id="3.30.50.10">
    <property type="entry name" value="Erythroid Transcription Factor GATA-1, subunit A"/>
    <property type="match status" value="1"/>
</dbReference>
<evidence type="ECO:0000256" key="1">
    <source>
        <dbReference type="ARBA" id="ARBA00022723"/>
    </source>
</evidence>
<keyword evidence="5" id="KW-1185">Reference proteome</keyword>
<comment type="similarity">
    <text evidence="3">Belongs to the DNA gyrase inhibitor YacG family.</text>
</comment>
<dbReference type="PANTHER" id="PTHR36150">
    <property type="entry name" value="DNA GYRASE INHIBITOR YACG"/>
    <property type="match status" value="1"/>
</dbReference>
<evidence type="ECO:0000256" key="3">
    <source>
        <dbReference type="HAMAP-Rule" id="MF_00649"/>
    </source>
</evidence>
<dbReference type="NCBIfam" id="NF001638">
    <property type="entry name" value="PRK00418.1"/>
    <property type="match status" value="1"/>
</dbReference>
<dbReference type="HAMAP" id="MF_00649">
    <property type="entry name" value="DNA_gyrase_inhibitor_YacG"/>
    <property type="match status" value="1"/>
</dbReference>
<comment type="cofactor">
    <cofactor evidence="3">
        <name>Zn(2+)</name>
        <dbReference type="ChEBI" id="CHEBI:29105"/>
    </cofactor>
    <text evidence="3">Binds 1 zinc ion.</text>
</comment>
<feature type="binding site" evidence="3">
    <location>
        <position position="14"/>
    </location>
    <ligand>
        <name>Zn(2+)</name>
        <dbReference type="ChEBI" id="CHEBI:29105"/>
    </ligand>
</feature>
<evidence type="ECO:0000256" key="2">
    <source>
        <dbReference type="ARBA" id="ARBA00022833"/>
    </source>
</evidence>
<organism evidence="4 5">
    <name type="scientific">Tepidiphilus baoligensis</name>
    <dbReference type="NCBI Taxonomy" id="2698687"/>
    <lineage>
        <taxon>Bacteria</taxon>
        <taxon>Pseudomonadati</taxon>
        <taxon>Pseudomonadota</taxon>
        <taxon>Hydrogenophilia</taxon>
        <taxon>Hydrogenophilales</taxon>
        <taxon>Hydrogenophilaceae</taxon>
        <taxon>Tepidiphilus</taxon>
    </lineage>
</organism>
<reference evidence="4 5" key="1">
    <citation type="journal article" date="2020" name="Curr. Microbiol.">
        <title>Tepidiphilus baoligensis sp. nov., a Novel Bacterium of the Family Hydrogenophilaceae Isolated from an Oil Reservoir.</title>
        <authorList>
            <person name="Zhang X."/>
            <person name="Wang G."/>
            <person name="Ma X."/>
            <person name="Yu J."/>
            <person name="You J."/>
            <person name="Xue Y."/>
            <person name="Ma Y."/>
        </authorList>
    </citation>
    <scope>NUCLEOTIDE SEQUENCE [LARGE SCALE GENOMIC DNA]</scope>
    <source>
        <strain evidence="4 5">B18-69</strain>
    </source>
</reference>